<organism evidence="4 5">
    <name type="scientific">Rickenella mellea</name>
    <dbReference type="NCBI Taxonomy" id="50990"/>
    <lineage>
        <taxon>Eukaryota</taxon>
        <taxon>Fungi</taxon>
        <taxon>Dikarya</taxon>
        <taxon>Basidiomycota</taxon>
        <taxon>Agaricomycotina</taxon>
        <taxon>Agaricomycetes</taxon>
        <taxon>Hymenochaetales</taxon>
        <taxon>Rickenellaceae</taxon>
        <taxon>Rickenella</taxon>
    </lineage>
</organism>
<dbReference type="NCBIfam" id="TIGR00654">
    <property type="entry name" value="PhzF_family"/>
    <property type="match status" value="1"/>
</dbReference>
<dbReference type="SUPFAM" id="SSF54506">
    <property type="entry name" value="Diaminopimelate epimerase-like"/>
    <property type="match status" value="1"/>
</dbReference>
<gene>
    <name evidence="4" type="ORF">BD410DRAFT_830810</name>
</gene>
<dbReference type="PANTHER" id="PTHR13774:SF17">
    <property type="entry name" value="PHENAZINE BIOSYNTHESIS-LIKE DOMAIN-CONTAINING PROTEIN"/>
    <property type="match status" value="1"/>
</dbReference>
<evidence type="ECO:0000256" key="1">
    <source>
        <dbReference type="ARBA" id="ARBA00008270"/>
    </source>
</evidence>
<dbReference type="PIRSF" id="PIRSF016184">
    <property type="entry name" value="PhzC_PhzF"/>
    <property type="match status" value="1"/>
</dbReference>
<protein>
    <submittedName>
        <fullName evidence="4">Diaminopimelate epimerase-like protein</fullName>
    </submittedName>
</protein>
<dbReference type="VEuPathDB" id="FungiDB:BD410DRAFT_830810"/>
<name>A0A4Y7PUF8_9AGAM</name>
<dbReference type="EMBL" id="ML170205">
    <property type="protein sequence ID" value="TDL18666.1"/>
    <property type="molecule type" value="Genomic_DNA"/>
</dbReference>
<proteinExistence type="inferred from homology"/>
<reference evidence="4 5" key="1">
    <citation type="submission" date="2018-06" db="EMBL/GenBank/DDBJ databases">
        <title>A transcriptomic atlas of mushroom development highlights an independent origin of complex multicellularity.</title>
        <authorList>
            <consortium name="DOE Joint Genome Institute"/>
            <person name="Krizsan K."/>
            <person name="Almasi E."/>
            <person name="Merenyi Z."/>
            <person name="Sahu N."/>
            <person name="Viragh M."/>
            <person name="Koszo T."/>
            <person name="Mondo S."/>
            <person name="Kiss B."/>
            <person name="Balint B."/>
            <person name="Kues U."/>
            <person name="Barry K."/>
            <person name="Hegedus J.C."/>
            <person name="Henrissat B."/>
            <person name="Johnson J."/>
            <person name="Lipzen A."/>
            <person name="Ohm R."/>
            <person name="Nagy I."/>
            <person name="Pangilinan J."/>
            <person name="Yan J."/>
            <person name="Xiong Y."/>
            <person name="Grigoriev I.V."/>
            <person name="Hibbett D.S."/>
            <person name="Nagy L.G."/>
        </authorList>
    </citation>
    <scope>NUCLEOTIDE SEQUENCE [LARGE SCALE GENOMIC DNA]</scope>
    <source>
        <strain evidence="4 5">SZMC22713</strain>
    </source>
</reference>
<feature type="active site" evidence="3">
    <location>
        <position position="51"/>
    </location>
</feature>
<dbReference type="STRING" id="50990.A0A4Y7PUF8"/>
<evidence type="ECO:0000256" key="2">
    <source>
        <dbReference type="ARBA" id="ARBA00023235"/>
    </source>
</evidence>
<keyword evidence="2" id="KW-0413">Isomerase</keyword>
<accession>A0A4Y7PUF8</accession>
<dbReference type="Gene3D" id="3.10.310.10">
    <property type="entry name" value="Diaminopimelate Epimerase, Chain A, domain 1"/>
    <property type="match status" value="2"/>
</dbReference>
<dbReference type="Pfam" id="PF02567">
    <property type="entry name" value="PhzC-PhzF"/>
    <property type="match status" value="1"/>
</dbReference>
<dbReference type="Proteomes" id="UP000294933">
    <property type="component" value="Unassembled WGS sequence"/>
</dbReference>
<dbReference type="OrthoDB" id="75169at2759"/>
<evidence type="ECO:0000313" key="5">
    <source>
        <dbReference type="Proteomes" id="UP000294933"/>
    </source>
</evidence>
<evidence type="ECO:0000256" key="3">
    <source>
        <dbReference type="PIRSR" id="PIRSR016184-1"/>
    </source>
</evidence>
<sequence>MAPNKLSYTVVDAFTGRVFGGNPASVIVLEKDHKLSEETLQLIGREFNLSETAFVTPQTDTTESDSRSFGLRWFTPQVEVALCGHATLASSYVLFSSPHIVPKSVNLIKFHTMSGELTARRLDSGRIELEFPAGAAKKVDEDLDRKAKDVVLKAIGDKAELTFVGVGEGISFAKYMLIELDKSLDLKKAKINAGVFAELQPYTVVILTTAGPSPNEKFVSRVFAPLSGIPEDPVTGSAHCMLGPYWQKRLGLHDGEPMVTKQVSERVGDLEVIWDEKNGTCRLSGQAVIAAKGELYLPE</sequence>
<dbReference type="GO" id="GO:0016853">
    <property type="term" value="F:isomerase activity"/>
    <property type="evidence" value="ECO:0007669"/>
    <property type="project" value="UniProtKB-KW"/>
</dbReference>
<evidence type="ECO:0000313" key="4">
    <source>
        <dbReference type="EMBL" id="TDL18666.1"/>
    </source>
</evidence>
<dbReference type="InterPro" id="IPR003719">
    <property type="entry name" value="Phenazine_PhzF-like"/>
</dbReference>
<comment type="similarity">
    <text evidence="1">Belongs to the PhzF family.</text>
</comment>
<dbReference type="AlphaFoldDB" id="A0A4Y7PUF8"/>
<dbReference type="GO" id="GO:0005737">
    <property type="term" value="C:cytoplasm"/>
    <property type="evidence" value="ECO:0007669"/>
    <property type="project" value="TreeGrafter"/>
</dbReference>
<keyword evidence="5" id="KW-1185">Reference proteome</keyword>
<dbReference type="PANTHER" id="PTHR13774">
    <property type="entry name" value="PHENAZINE BIOSYNTHESIS PROTEIN"/>
    <property type="match status" value="1"/>
</dbReference>